<accession>A0A3B1DNU1</accession>
<dbReference type="SUPFAM" id="SSF54285">
    <property type="entry name" value="MoaD/ThiS"/>
    <property type="match status" value="1"/>
</dbReference>
<organism evidence="1">
    <name type="scientific">hydrothermal vent metagenome</name>
    <dbReference type="NCBI Taxonomy" id="652676"/>
    <lineage>
        <taxon>unclassified sequences</taxon>
        <taxon>metagenomes</taxon>
        <taxon>ecological metagenomes</taxon>
    </lineage>
</organism>
<dbReference type="EMBL" id="UOGL01000216">
    <property type="protein sequence ID" value="VAX38523.1"/>
    <property type="molecule type" value="Genomic_DNA"/>
</dbReference>
<dbReference type="InterPro" id="IPR052045">
    <property type="entry name" value="Sulfur_Carrier/Prot_Modifier"/>
</dbReference>
<dbReference type="AlphaFoldDB" id="A0A3B1DNU1"/>
<dbReference type="InterPro" id="IPR003749">
    <property type="entry name" value="ThiS/MoaD-like"/>
</dbReference>
<dbReference type="PANTHER" id="PTHR38031:SF1">
    <property type="entry name" value="SULFUR CARRIER PROTEIN CYSO"/>
    <property type="match status" value="1"/>
</dbReference>
<dbReference type="Gene3D" id="3.10.20.30">
    <property type="match status" value="1"/>
</dbReference>
<dbReference type="PANTHER" id="PTHR38031">
    <property type="entry name" value="SULFUR CARRIER PROTEIN SLR0821-RELATED"/>
    <property type="match status" value="1"/>
</dbReference>
<evidence type="ECO:0000313" key="1">
    <source>
        <dbReference type="EMBL" id="VAX38523.1"/>
    </source>
</evidence>
<reference evidence="1" key="1">
    <citation type="submission" date="2018-06" db="EMBL/GenBank/DDBJ databases">
        <authorList>
            <person name="Zhirakovskaya E."/>
        </authorList>
    </citation>
    <scope>NUCLEOTIDE SEQUENCE</scope>
</reference>
<sequence>MPHVFLPPFTQSLANDLKEVDVAGTTVQEVICHLEEKYPGIQKRLCDAGNLKPGLTVVVNETIRTKGLREKVQREDEIHFLPTIGGG</sequence>
<protein>
    <recommendedName>
        <fullName evidence="2">Molybdopterin synthase sulfur carrier subunit</fullName>
    </recommendedName>
</protein>
<evidence type="ECO:0008006" key="2">
    <source>
        <dbReference type="Google" id="ProtNLM"/>
    </source>
</evidence>
<proteinExistence type="predicted"/>
<dbReference type="InterPro" id="IPR016155">
    <property type="entry name" value="Mopterin_synth/thiamin_S_b"/>
</dbReference>
<gene>
    <name evidence="1" type="ORF">MNBD_PLANCTO02-151</name>
</gene>
<dbReference type="InterPro" id="IPR012675">
    <property type="entry name" value="Beta-grasp_dom_sf"/>
</dbReference>
<dbReference type="Pfam" id="PF02597">
    <property type="entry name" value="ThiS"/>
    <property type="match status" value="1"/>
</dbReference>
<name>A0A3B1DNU1_9ZZZZ</name>